<dbReference type="EMBL" id="UOEW01000202">
    <property type="protein sequence ID" value="VAW38369.1"/>
    <property type="molecule type" value="Genomic_DNA"/>
</dbReference>
<proteinExistence type="predicted"/>
<gene>
    <name evidence="1" type="ORF">MNBD_GAMMA01-735</name>
</gene>
<sequence>MIIELSPPRQRLVHCCLKRPHSTYELQSKIGAMNVPDHVMWLRRMLGLIIPCILKPMINRDGKRIKSGEYSFTDNDKRKVKAYLGLIAINPENKKPCDNDFEVRK</sequence>
<accession>A0A3B0VNC7</accession>
<dbReference type="AlphaFoldDB" id="A0A3B0VNC7"/>
<protein>
    <submittedName>
        <fullName evidence="1">Uncharacterized protein</fullName>
    </submittedName>
</protein>
<reference evidence="1" key="1">
    <citation type="submission" date="2018-06" db="EMBL/GenBank/DDBJ databases">
        <authorList>
            <person name="Zhirakovskaya E."/>
        </authorList>
    </citation>
    <scope>NUCLEOTIDE SEQUENCE</scope>
</reference>
<evidence type="ECO:0000313" key="1">
    <source>
        <dbReference type="EMBL" id="VAW38369.1"/>
    </source>
</evidence>
<organism evidence="1">
    <name type="scientific">hydrothermal vent metagenome</name>
    <dbReference type="NCBI Taxonomy" id="652676"/>
    <lineage>
        <taxon>unclassified sequences</taxon>
        <taxon>metagenomes</taxon>
        <taxon>ecological metagenomes</taxon>
    </lineage>
</organism>
<name>A0A3B0VNC7_9ZZZZ</name>